<evidence type="ECO:0000313" key="2">
    <source>
        <dbReference type="Proteomes" id="UP000008148"/>
    </source>
</evidence>
<name>A8AL25_CITK8</name>
<dbReference type="EMBL" id="CP000822">
    <property type="protein sequence ID" value="ABV14189.1"/>
    <property type="molecule type" value="Genomic_DNA"/>
</dbReference>
<dbReference type="KEGG" id="cko:CKO_03098"/>
<dbReference type="AlphaFoldDB" id="A8AL25"/>
<dbReference type="HOGENOM" id="CLU_3047790_0_0_6"/>
<organism evidence="1 2">
    <name type="scientific">Citrobacter koseri (strain ATCC BAA-895 / CDC 4225-83 / SGSC4696)</name>
    <dbReference type="NCBI Taxonomy" id="290338"/>
    <lineage>
        <taxon>Bacteria</taxon>
        <taxon>Pseudomonadati</taxon>
        <taxon>Pseudomonadota</taxon>
        <taxon>Gammaproteobacteria</taxon>
        <taxon>Enterobacterales</taxon>
        <taxon>Enterobacteriaceae</taxon>
        <taxon>Citrobacter</taxon>
    </lineage>
</organism>
<proteinExistence type="predicted"/>
<sequence>MLIIVPFNAGWRLHLIRPTAAICRPDKRSAIRQAFNVRCCGGKSVSPSEKRLFCE</sequence>
<reference evidence="1 2" key="1">
    <citation type="submission" date="2007-08" db="EMBL/GenBank/DDBJ databases">
        <authorList>
            <consortium name="The Citrobacter koseri Genome Sequencing Project"/>
            <person name="McClelland M."/>
            <person name="Sanderson E.K."/>
            <person name="Porwollik S."/>
            <person name="Spieth J."/>
            <person name="Clifton W.S."/>
            <person name="Latreille P."/>
            <person name="Courtney L."/>
            <person name="Wang C."/>
            <person name="Pepin K."/>
            <person name="Bhonagiri V."/>
            <person name="Nash W."/>
            <person name="Johnson M."/>
            <person name="Thiruvilangam P."/>
            <person name="Wilson R."/>
        </authorList>
    </citation>
    <scope>NUCLEOTIDE SEQUENCE [LARGE SCALE GENOMIC DNA]</scope>
    <source>
        <strain evidence="2">ATCC BAA-895 / CDC 4225-83 / SGSC4696</strain>
    </source>
</reference>
<accession>A8AL25</accession>
<protein>
    <submittedName>
        <fullName evidence="1">Uncharacterized protein</fullName>
    </submittedName>
</protein>
<evidence type="ECO:0000313" key="1">
    <source>
        <dbReference type="EMBL" id="ABV14189.1"/>
    </source>
</evidence>
<gene>
    <name evidence="1" type="ordered locus">CKO_03098</name>
</gene>
<keyword evidence="2" id="KW-1185">Reference proteome</keyword>
<dbReference type="Proteomes" id="UP000008148">
    <property type="component" value="Chromosome"/>
</dbReference>